<dbReference type="EMBL" id="CP048029">
    <property type="protein sequence ID" value="QIK37572.1"/>
    <property type="molecule type" value="Genomic_DNA"/>
</dbReference>
<name>A0A6G7VC94_9GAMM</name>
<organism evidence="1 2">
    <name type="scientific">Caldichromatium japonicum</name>
    <dbReference type="NCBI Taxonomy" id="2699430"/>
    <lineage>
        <taxon>Bacteria</taxon>
        <taxon>Pseudomonadati</taxon>
        <taxon>Pseudomonadota</taxon>
        <taxon>Gammaproteobacteria</taxon>
        <taxon>Chromatiales</taxon>
        <taxon>Chromatiaceae</taxon>
        <taxon>Caldichromatium</taxon>
    </lineage>
</organism>
<reference evidence="2" key="1">
    <citation type="submission" date="2020-01" db="EMBL/GenBank/DDBJ databases">
        <title>Caldichromatium gen. nov., sp. nov., a thermophilic purple sulfur bacterium member of the family Chromatiaceae isolated from Nakabusa hot spring, Japan.</title>
        <authorList>
            <person name="Saini M.K."/>
            <person name="Hanada S."/>
            <person name="Tank M."/>
        </authorList>
    </citation>
    <scope>NUCLEOTIDE SEQUENCE [LARGE SCALE GENOMIC DNA]</scope>
    <source>
        <strain evidence="2">No.7</strain>
    </source>
</reference>
<protein>
    <submittedName>
        <fullName evidence="1">Uncharacterized protein</fullName>
    </submittedName>
</protein>
<evidence type="ECO:0000313" key="2">
    <source>
        <dbReference type="Proteomes" id="UP000502699"/>
    </source>
</evidence>
<accession>A0A6G7VC94</accession>
<gene>
    <name evidence="1" type="ORF">GWK36_05790</name>
</gene>
<dbReference type="RefSeq" id="WP_166270337.1">
    <property type="nucleotide sequence ID" value="NZ_CP048029.1"/>
</dbReference>
<dbReference type="KEGG" id="cjap:GWK36_05790"/>
<keyword evidence="2" id="KW-1185">Reference proteome</keyword>
<dbReference type="Proteomes" id="UP000502699">
    <property type="component" value="Chromosome"/>
</dbReference>
<evidence type="ECO:0000313" key="1">
    <source>
        <dbReference type="EMBL" id="QIK37572.1"/>
    </source>
</evidence>
<dbReference type="AlphaFoldDB" id="A0A6G7VC94"/>
<proteinExistence type="predicted"/>
<sequence>MIDSCAQYGRSGVIAPLAGHWQEARLLLSLDADLGRRRWLVQICDQLSQRPLRRLDLDQTIRSLGKTLAL</sequence>